<organism evidence="3 4">
    <name type="scientific">Paenibacillus albilobatus</name>
    <dbReference type="NCBI Taxonomy" id="2716884"/>
    <lineage>
        <taxon>Bacteria</taxon>
        <taxon>Bacillati</taxon>
        <taxon>Bacillota</taxon>
        <taxon>Bacilli</taxon>
        <taxon>Bacillales</taxon>
        <taxon>Paenibacillaceae</taxon>
        <taxon>Paenibacillus</taxon>
    </lineage>
</organism>
<feature type="domain" description="DUF2231" evidence="2">
    <location>
        <begin position="3"/>
        <end position="142"/>
    </location>
</feature>
<dbReference type="InterPro" id="IPR019251">
    <property type="entry name" value="DUF2231_TM"/>
</dbReference>
<comment type="caution">
    <text evidence="3">The sequence shown here is derived from an EMBL/GenBank/DDBJ whole genome shotgun (WGS) entry which is preliminary data.</text>
</comment>
<keyword evidence="4" id="KW-1185">Reference proteome</keyword>
<evidence type="ECO:0000313" key="4">
    <source>
        <dbReference type="Proteomes" id="UP000679779"/>
    </source>
</evidence>
<reference evidence="3" key="1">
    <citation type="submission" date="2021-03" db="EMBL/GenBank/DDBJ databases">
        <title>Antimicrobial resistance genes in bacteria isolated from Japanese honey, and their potential for conferring macrolide and lincosamide resistance in the American foulbrood pathogen Paenibacillus larvae.</title>
        <authorList>
            <person name="Okamoto M."/>
            <person name="Kumagai M."/>
            <person name="Kanamori H."/>
            <person name="Takamatsu D."/>
        </authorList>
    </citation>
    <scope>NUCLEOTIDE SEQUENCE</scope>
    <source>
        <strain evidence="3">J2TS6</strain>
    </source>
</reference>
<dbReference type="RefSeq" id="WP_160042700.1">
    <property type="nucleotide sequence ID" value="NZ_BORQ01000003.1"/>
</dbReference>
<feature type="transmembrane region" description="Helical" evidence="1">
    <location>
        <begin position="6"/>
        <end position="28"/>
    </location>
</feature>
<dbReference type="Pfam" id="PF09990">
    <property type="entry name" value="DUF2231"/>
    <property type="match status" value="1"/>
</dbReference>
<accession>A0A919XJC3</accession>
<dbReference type="Proteomes" id="UP000679779">
    <property type="component" value="Unassembled WGS sequence"/>
</dbReference>
<proteinExistence type="predicted"/>
<feature type="transmembrane region" description="Helical" evidence="1">
    <location>
        <begin position="80"/>
        <end position="98"/>
    </location>
</feature>
<protein>
    <recommendedName>
        <fullName evidence="2">DUF2231 domain-containing protein</fullName>
    </recommendedName>
</protein>
<evidence type="ECO:0000313" key="3">
    <source>
        <dbReference type="EMBL" id="GIO31807.1"/>
    </source>
</evidence>
<evidence type="ECO:0000256" key="1">
    <source>
        <dbReference type="SAM" id="Phobius"/>
    </source>
</evidence>
<gene>
    <name evidence="3" type="ORF">J2TS6_29480</name>
</gene>
<name>A0A919XJC3_9BACL</name>
<sequence>MTTPLHPLIVHFPIALLFLAAVMQLLAIWRPRLFDRTADILLGLGFLSGIAAYMTGDGGERYAVSVFGATRDMIHKHENIAFYTLIVYGLLLAVKILFRLPGLRRRFAAGLRWAAPLVVILSLAGLVLVYYTGHYGGQIVYHGTQASANP</sequence>
<keyword evidence="1" id="KW-0812">Transmembrane</keyword>
<feature type="transmembrane region" description="Helical" evidence="1">
    <location>
        <begin position="110"/>
        <end position="131"/>
    </location>
</feature>
<evidence type="ECO:0000259" key="2">
    <source>
        <dbReference type="Pfam" id="PF09990"/>
    </source>
</evidence>
<dbReference type="AlphaFoldDB" id="A0A919XJC3"/>
<dbReference type="EMBL" id="BORQ01000003">
    <property type="protein sequence ID" value="GIO31807.1"/>
    <property type="molecule type" value="Genomic_DNA"/>
</dbReference>
<keyword evidence="1" id="KW-1133">Transmembrane helix</keyword>
<keyword evidence="1" id="KW-0472">Membrane</keyword>